<dbReference type="AlphaFoldDB" id="A0A0B7C3P7"/>
<evidence type="ECO:0000256" key="1">
    <source>
        <dbReference type="SAM" id="MobiDB-lite"/>
    </source>
</evidence>
<sequence length="73" mass="8627">RHMIPDHHKMEEERHFSERSTEKERHMPLSPTPKKHARIERGTSDCEVRRKKEGKESRPVCSEFKVGTSQESS</sequence>
<feature type="region of interest" description="Disordered" evidence="1">
    <location>
        <begin position="1"/>
        <end position="73"/>
    </location>
</feature>
<dbReference type="EMBL" id="HACG01053218">
    <property type="protein sequence ID" value="CEL00089.1"/>
    <property type="molecule type" value="Transcribed_RNA"/>
</dbReference>
<name>A0A0B7C3P7_9EUPU</name>
<evidence type="ECO:0000313" key="2">
    <source>
        <dbReference type="EMBL" id="CEL00089.1"/>
    </source>
</evidence>
<feature type="non-terminal residue" evidence="2">
    <location>
        <position position="1"/>
    </location>
</feature>
<feature type="compositionally biased region" description="Basic and acidic residues" evidence="1">
    <location>
        <begin position="1"/>
        <end position="27"/>
    </location>
</feature>
<accession>A0A0B7C3P7</accession>
<reference evidence="2" key="1">
    <citation type="submission" date="2014-12" db="EMBL/GenBank/DDBJ databases">
        <title>Insight into the proteome of Arion vulgaris.</title>
        <authorList>
            <person name="Aradska J."/>
            <person name="Bulat T."/>
            <person name="Smidak R."/>
            <person name="Sarate P."/>
            <person name="Gangsoo J."/>
            <person name="Sialana F."/>
            <person name="Bilban M."/>
            <person name="Lubec G."/>
        </authorList>
    </citation>
    <scope>NUCLEOTIDE SEQUENCE</scope>
    <source>
        <tissue evidence="2">Skin</tissue>
    </source>
</reference>
<gene>
    <name evidence="2" type="primary">ORF222822</name>
</gene>
<organism evidence="2">
    <name type="scientific">Arion vulgaris</name>
    <dbReference type="NCBI Taxonomy" id="1028688"/>
    <lineage>
        <taxon>Eukaryota</taxon>
        <taxon>Metazoa</taxon>
        <taxon>Spiralia</taxon>
        <taxon>Lophotrochozoa</taxon>
        <taxon>Mollusca</taxon>
        <taxon>Gastropoda</taxon>
        <taxon>Heterobranchia</taxon>
        <taxon>Euthyneura</taxon>
        <taxon>Panpulmonata</taxon>
        <taxon>Eupulmonata</taxon>
        <taxon>Stylommatophora</taxon>
        <taxon>Helicina</taxon>
        <taxon>Arionoidea</taxon>
        <taxon>Arionidae</taxon>
        <taxon>Arion</taxon>
    </lineage>
</organism>
<proteinExistence type="predicted"/>
<feature type="non-terminal residue" evidence="2">
    <location>
        <position position="73"/>
    </location>
</feature>
<protein>
    <submittedName>
        <fullName evidence="2">Uncharacterized protein</fullName>
    </submittedName>
</protein>
<feature type="compositionally biased region" description="Basic and acidic residues" evidence="1">
    <location>
        <begin position="39"/>
        <end position="58"/>
    </location>
</feature>